<accession>A0A9P9E5D9</accession>
<dbReference type="AlphaFoldDB" id="A0A9P9E5D9"/>
<keyword evidence="2" id="KW-1185">Reference proteome</keyword>
<protein>
    <submittedName>
        <fullName evidence="1">Uncharacterized protein</fullName>
    </submittedName>
</protein>
<comment type="caution">
    <text evidence="1">The sequence shown here is derived from an EMBL/GenBank/DDBJ whole genome shotgun (WGS) entry which is preliminary data.</text>
</comment>
<proteinExistence type="predicted"/>
<name>A0A9P9E5D9_9HYPO</name>
<evidence type="ECO:0000313" key="2">
    <source>
        <dbReference type="Proteomes" id="UP000738349"/>
    </source>
</evidence>
<gene>
    <name evidence="1" type="ORF">EDB81DRAFT_845584</name>
</gene>
<organism evidence="1 2">
    <name type="scientific">Dactylonectria macrodidyma</name>
    <dbReference type="NCBI Taxonomy" id="307937"/>
    <lineage>
        <taxon>Eukaryota</taxon>
        <taxon>Fungi</taxon>
        <taxon>Dikarya</taxon>
        <taxon>Ascomycota</taxon>
        <taxon>Pezizomycotina</taxon>
        <taxon>Sordariomycetes</taxon>
        <taxon>Hypocreomycetidae</taxon>
        <taxon>Hypocreales</taxon>
        <taxon>Nectriaceae</taxon>
        <taxon>Dactylonectria</taxon>
    </lineage>
</organism>
<dbReference type="EMBL" id="JAGMUV010000017">
    <property type="protein sequence ID" value="KAH7130964.1"/>
    <property type="molecule type" value="Genomic_DNA"/>
</dbReference>
<reference evidence="1" key="1">
    <citation type="journal article" date="2021" name="Nat. Commun.">
        <title>Genetic determinants of endophytism in the Arabidopsis root mycobiome.</title>
        <authorList>
            <person name="Mesny F."/>
            <person name="Miyauchi S."/>
            <person name="Thiergart T."/>
            <person name="Pickel B."/>
            <person name="Atanasova L."/>
            <person name="Karlsson M."/>
            <person name="Huettel B."/>
            <person name="Barry K.W."/>
            <person name="Haridas S."/>
            <person name="Chen C."/>
            <person name="Bauer D."/>
            <person name="Andreopoulos W."/>
            <person name="Pangilinan J."/>
            <person name="LaButti K."/>
            <person name="Riley R."/>
            <person name="Lipzen A."/>
            <person name="Clum A."/>
            <person name="Drula E."/>
            <person name="Henrissat B."/>
            <person name="Kohler A."/>
            <person name="Grigoriev I.V."/>
            <person name="Martin F.M."/>
            <person name="Hacquard S."/>
        </authorList>
    </citation>
    <scope>NUCLEOTIDE SEQUENCE</scope>
    <source>
        <strain evidence="1">MPI-CAGE-AT-0147</strain>
    </source>
</reference>
<sequence length="268" mass="28795">MSKKTWFLPPDFTLLPDGEIRLGMVLKYPDRPTLALASLDPTETPMIDLPAVTSIVETNRSYSTRSRGSTSLNLLTKLMDLASASGSADISRYRDLSFGNVDHEIRSFSHELKPEALVAVLQLDSVNEFINGGPYGRWRKRPVYVISGLRVAKKSFSVTKTADSTTSTAGNMSVSGNMSGTPIMLGGGGGVTIANEEYLADGYNTAPGIVFAYRLHMICPKSNGTAESEIFSDTAAFMTGEGGNEDYEEMELTEVTGEMTSSSSSAAV</sequence>
<evidence type="ECO:0000313" key="1">
    <source>
        <dbReference type="EMBL" id="KAH7130964.1"/>
    </source>
</evidence>
<dbReference type="OrthoDB" id="4500473at2759"/>
<dbReference type="Proteomes" id="UP000738349">
    <property type="component" value="Unassembled WGS sequence"/>
</dbReference>